<dbReference type="EMBL" id="CAJJDO010000024">
    <property type="protein sequence ID" value="CAD8153545.1"/>
    <property type="molecule type" value="Genomic_DNA"/>
</dbReference>
<dbReference type="SMART" id="SM00261">
    <property type="entry name" value="FU"/>
    <property type="match status" value="9"/>
</dbReference>
<dbReference type="InterPro" id="IPR006212">
    <property type="entry name" value="Furin_repeat"/>
</dbReference>
<keyword evidence="4" id="KW-0732">Signal</keyword>
<evidence type="ECO:0000256" key="1">
    <source>
        <dbReference type="SAM" id="Coils"/>
    </source>
</evidence>
<sequence length="1863" mass="213070">MFNIYLILYILLHLGYSGTIKANTFFKAFQINSVIEVTTLKLNTEYQIKFDFDFASSHDPSTDYFKIEVQGFKSMKYGSSSEQFTNPSANGLQYLQFNVDTNYLVTPFIIFQATTGASIVEHTCKAYSFVGSTDDIIDLSDIKTFTIIGGKITIDSISLSNRIFNQKQFYIFKLIFENSLSEGKTQSLTFTKPSSLKADPIIECSGNPSISIKCSYDESKELITIIKLDTTKIQTISLKLTNPLDPIKSVVFDNFKTQIDNVQVDSNVNSLTVTGFNDGILTDLIVDSGSYKVGQSGVFIKYTFTNLNEIFTDSNIELTLPNDIEWDTSSKSCSLNFASVTECKYEQSIISNKIITVTITTSTSIPSGTSLILIINSIKTPYTFKPVTGFSFKIIKDSIEYDKMIDFGSLTMTQQSGITLTTFSRSVDENGAQSTYTFETKFDTFQPKGTRITFTLLGYLLNKVDKVEFSNLIPYTSTNLQVIQSAYTITIEFTEDINSNQNYVTKIFNIVNSDIIGTITAETIKDIFKISNTNQGSSVTIPSAIPNEITISSMDYEKKQLGVVDTYKFSIILFNQPPAGSTIVVTMPEKFSAEKTDCLTAVDNVSGFSVDSCLVNNQEIKIKVKNDVSQKNIQFRLNSLIRNPKSDSTNYYFKIRTQRDTSIIDQSKISDSLLQFKLNCIPTPSLFCKECDNLSNCLSCYTDISITTNIYLLNSKCISACGQKYYSDSTNNCKSCPDTCLECTSNILCQSCIDDTIYEIKNGKCVKKCTEKQFDFNGICTNCNENCNTCIDQSTKCTSCGVTNNLLYQNKCVSQCPTGIFQIGFSCIACTSPCKTCDTGPNVCLTCVTNYYYKKTSLSCVSDCGNRYYKDGIECTQCSDPCNNCSSSTICIDCLTGYYFFNNSCISSIPNGYYLSGTFLSKCSDICGNCISETECTSCPTNKYLLSKQCIDKCPDKYYSQNFVCYPCDTTCLQCSSNIVCTQCPDNQQHLTGKCYQNCPNKYYSQDQQCLQCQSSCATCIDGLECKTCPISSPYMSNNLCVSTCLINYYIKEFVCIKCKNECTTCDEKGCLTCIENYKYLDQTCVTSCPSGYQDLNNIGKCEKVTVSEEQLISNLQENKYIPVPFTIVSLIMILSVVVAKMQKSETFIPGSAVGLLGLIIIGSWAVLIILQLDYIFEKIEVYLLLSAIGVHIILNLINLCIIKHSTKGDIAFNQWYTARKSNSCAYIFLNVLSILSFSMTRFYFSRYFGFRFLKCKLSDVENMVGMNIINGLCAFFCCIPALVASVLLAYRDQIREQLFISSIDSFIVTIIFAICLICETQKEEDFFEEKNYASATHSLQVIPDFFQSQRSKKRFSFEDSINDQKLNQKNEQYQEPSIPKIDESIEYKDSSSYKQPYQQIVQKNSKMIFKQEIQNPKKEIFNRSQEEMIIQIHSNDVSEPLSIGESQREIQDMKQKQIYEQQQQQQQQQQLQQQKILEEQLKIELEKAQQLQRQLEEQNQIQEQKRIEEQLRQEELKKLELEKLEELKKIEEEIKQQELERIRREKQLEEQQKQYELLILKQQEAQRLEKLKEEERRIADLKKIEEQQQDEQLRQEEENRRIQEEQKKIQDELELKKKEDEIKQLLEEQRLQELKEQEILQSKLNNVILVDQDDDDVGWNIEDEENHEYGNDQKYQKQLQKEIIQDENNDVEDDWDVPTSGFVSIQPISQLKKEKQIEEPQNPFKGDIQKNPAQSDSFKQSRDDLDDDEDWALNQLSPSEFNNLNQRYNNEDNQHSVTQVERSQMFSTTDKNFTSLAKRPTQPEPYTISDNESINQYEQFSINKYNQVPKTQNQKLNKRMQLQRQKIKKRGKNNISINDIQF</sequence>
<evidence type="ECO:0000313" key="6">
    <source>
        <dbReference type="Proteomes" id="UP000689195"/>
    </source>
</evidence>
<feature type="transmembrane region" description="Helical" evidence="3">
    <location>
        <begin position="1152"/>
        <end position="1171"/>
    </location>
</feature>
<feature type="region of interest" description="Disordered" evidence="2">
    <location>
        <begin position="1708"/>
        <end position="1747"/>
    </location>
</feature>
<protein>
    <recommendedName>
        <fullName evidence="7">Insulin-like growth factor binding protein, N-terminal</fullName>
    </recommendedName>
</protein>
<feature type="transmembrane region" description="Helical" evidence="3">
    <location>
        <begin position="1121"/>
        <end position="1140"/>
    </location>
</feature>
<name>A0A8S1TKT1_9CILI</name>
<feature type="transmembrane region" description="Helical" evidence="3">
    <location>
        <begin position="1298"/>
        <end position="1318"/>
    </location>
</feature>
<feature type="transmembrane region" description="Helical" evidence="3">
    <location>
        <begin position="1265"/>
        <end position="1291"/>
    </location>
</feature>
<organism evidence="5 6">
    <name type="scientific">Paramecium pentaurelia</name>
    <dbReference type="NCBI Taxonomy" id="43138"/>
    <lineage>
        <taxon>Eukaryota</taxon>
        <taxon>Sar</taxon>
        <taxon>Alveolata</taxon>
        <taxon>Ciliophora</taxon>
        <taxon>Intramacronucleata</taxon>
        <taxon>Oligohymenophorea</taxon>
        <taxon>Peniculida</taxon>
        <taxon>Parameciidae</taxon>
        <taxon>Paramecium</taxon>
    </lineage>
</organism>
<gene>
    <name evidence="5" type="ORF">PPENT_87.1.T0240277</name>
</gene>
<dbReference type="OrthoDB" id="307497at2759"/>
<keyword evidence="6" id="KW-1185">Reference proteome</keyword>
<evidence type="ECO:0000313" key="5">
    <source>
        <dbReference type="EMBL" id="CAD8153545.1"/>
    </source>
</evidence>
<evidence type="ECO:0000256" key="3">
    <source>
        <dbReference type="SAM" id="Phobius"/>
    </source>
</evidence>
<reference evidence="5" key="1">
    <citation type="submission" date="2021-01" db="EMBL/GenBank/DDBJ databases">
        <authorList>
            <consortium name="Genoscope - CEA"/>
            <person name="William W."/>
        </authorList>
    </citation>
    <scope>NUCLEOTIDE SEQUENCE</scope>
</reference>
<comment type="caution">
    <text evidence="5">The sequence shown here is derived from an EMBL/GenBank/DDBJ whole genome shotgun (WGS) entry which is preliminary data.</text>
</comment>
<dbReference type="Proteomes" id="UP000689195">
    <property type="component" value="Unassembled WGS sequence"/>
</dbReference>
<keyword evidence="3" id="KW-0812">Transmembrane</keyword>
<dbReference type="CDD" id="cd00064">
    <property type="entry name" value="FU"/>
    <property type="match status" value="4"/>
</dbReference>
<feature type="coiled-coil region" evidence="1">
    <location>
        <begin position="1460"/>
        <end position="1638"/>
    </location>
</feature>
<feature type="chain" id="PRO_5035862165" description="Insulin-like growth factor binding protein, N-terminal" evidence="4">
    <location>
        <begin position="23"/>
        <end position="1863"/>
    </location>
</feature>
<dbReference type="FunFam" id="2.10.220.10:FF:000112">
    <property type="entry name" value="Furin-like protease 2"/>
    <property type="match status" value="1"/>
</dbReference>
<dbReference type="PANTHER" id="PTHR15332:SF175">
    <property type="entry name" value="PROPROTEIN CONVERTASE SUBTILISIN_KEXIN TYPE 5-LIKE"/>
    <property type="match status" value="1"/>
</dbReference>
<feature type="region of interest" description="Disordered" evidence="2">
    <location>
        <begin position="1659"/>
        <end position="1678"/>
    </location>
</feature>
<keyword evidence="1" id="KW-0175">Coiled coil</keyword>
<feature type="transmembrane region" description="Helical" evidence="3">
    <location>
        <begin position="1224"/>
        <end position="1245"/>
    </location>
</feature>
<evidence type="ECO:0008006" key="7">
    <source>
        <dbReference type="Google" id="ProtNLM"/>
    </source>
</evidence>
<dbReference type="PANTHER" id="PTHR15332">
    <property type="entry name" value="PROPROTEIN CONVERTASE SUBTILISIN_KEXIN TYPE 5-LIKE"/>
    <property type="match status" value="1"/>
</dbReference>
<feature type="transmembrane region" description="Helical" evidence="3">
    <location>
        <begin position="1183"/>
        <end position="1203"/>
    </location>
</feature>
<accession>A0A8S1TKT1</accession>
<evidence type="ECO:0000256" key="2">
    <source>
        <dbReference type="SAM" id="MobiDB-lite"/>
    </source>
</evidence>
<feature type="signal peptide" evidence="4">
    <location>
        <begin position="1"/>
        <end position="22"/>
    </location>
</feature>
<feature type="compositionally biased region" description="Basic and acidic residues" evidence="2">
    <location>
        <begin position="1668"/>
        <end position="1678"/>
    </location>
</feature>
<proteinExistence type="predicted"/>
<evidence type="ECO:0000256" key="4">
    <source>
        <dbReference type="SAM" id="SignalP"/>
    </source>
</evidence>
<keyword evidence="3" id="KW-0472">Membrane</keyword>
<keyword evidence="3" id="KW-1133">Transmembrane helix</keyword>